<evidence type="ECO:0000313" key="2">
    <source>
        <dbReference type="Proteomes" id="UP000214342"/>
    </source>
</evidence>
<dbReference type="KEGG" id="vg:29066218"/>
<name>A0A192YBZ1_9CAUD</name>
<accession>A0A192YBZ1</accession>
<proteinExistence type="predicted"/>
<dbReference type="OrthoDB" id="22518at10239"/>
<dbReference type="Proteomes" id="UP000214342">
    <property type="component" value="Segment"/>
</dbReference>
<dbReference type="GeneID" id="29066218"/>
<dbReference type="EMBL" id="KX373685">
    <property type="protein sequence ID" value="ANM46675.1"/>
    <property type="molecule type" value="Genomic_DNA"/>
</dbReference>
<protein>
    <submittedName>
        <fullName evidence="1">Uncharacterized protein</fullName>
    </submittedName>
</protein>
<evidence type="ECO:0000313" key="1">
    <source>
        <dbReference type="EMBL" id="ANM46675.1"/>
    </source>
</evidence>
<keyword evidence="2" id="KW-1185">Reference proteome</keyword>
<organism evidence="1 2">
    <name type="scientific">Lactococcus phage D4410</name>
    <dbReference type="NCBI Taxonomy" id="1862958"/>
    <lineage>
        <taxon>Viruses</taxon>
        <taxon>Duplodnaviria</taxon>
        <taxon>Heunggongvirae</taxon>
        <taxon>Uroviricota</taxon>
        <taxon>Caudoviricetes</taxon>
        <taxon>Ceduovirus</taxon>
        <taxon>Ceduovirus D4410</taxon>
    </lineage>
</organism>
<reference evidence="1" key="1">
    <citation type="journal article" date="2016" name="J. Gen. Virol.">
        <title>Genetic Determinants of Lactococcal C2likeviruses for Host Infection and Their Role in Phage Evolution.</title>
        <authorList>
            <person name="Romero D.A."/>
            <person name="Millen A.M."/>
            <person name="Tremblay D."/>
            <person name="Labrie S."/>
            <person name="Fengler K.A."/>
            <person name="Roos P."/>
        </authorList>
    </citation>
    <scope>NUCLEOTIDE SEQUENCE [LARGE SCALE GENOMIC DNA]</scope>
    <source>
        <strain evidence="1">D4410</strain>
    </source>
</reference>
<dbReference type="RefSeq" id="YP_009287187.1">
    <property type="nucleotide sequence ID" value="NC_031071.1"/>
</dbReference>
<sequence>MALTVEQLIEKLQKVEDKSKEVFFEDPNDLYSADGIYLDAHGDLVIYNLMYSDVCRCENCQERLKELQRTCN</sequence>